<evidence type="ECO:0000313" key="5">
    <source>
        <dbReference type="Proteomes" id="UP001075354"/>
    </source>
</evidence>
<dbReference type="InterPro" id="IPR007527">
    <property type="entry name" value="Znf_SWIM"/>
</dbReference>
<accession>A0AAV7X055</accession>
<dbReference type="PROSITE" id="PS50966">
    <property type="entry name" value="ZF_SWIM"/>
    <property type="match status" value="1"/>
</dbReference>
<keyword evidence="5" id="KW-1185">Reference proteome</keyword>
<dbReference type="GO" id="GO:0008270">
    <property type="term" value="F:zinc ion binding"/>
    <property type="evidence" value="ECO:0007669"/>
    <property type="project" value="UniProtKB-KW"/>
</dbReference>
<keyword evidence="1" id="KW-0863">Zinc-finger</keyword>
<dbReference type="InterPro" id="IPR048325">
    <property type="entry name" value="ZSWIM3_N"/>
</dbReference>
<name>A0AAV7X055_9NEOP</name>
<dbReference type="Proteomes" id="UP001075354">
    <property type="component" value="Unassembled WGS sequence"/>
</dbReference>
<evidence type="ECO:0000256" key="1">
    <source>
        <dbReference type="PROSITE-ProRule" id="PRU00325"/>
    </source>
</evidence>
<feature type="region of interest" description="Disordered" evidence="2">
    <location>
        <begin position="306"/>
        <end position="325"/>
    </location>
</feature>
<dbReference type="InterPro" id="IPR052579">
    <property type="entry name" value="Zinc_finger_SWIM"/>
</dbReference>
<reference evidence="4" key="1">
    <citation type="submission" date="2022-12" db="EMBL/GenBank/DDBJ databases">
        <title>Chromosome-level genome assembly of the bean flower thrips Megalurothrips usitatus.</title>
        <authorList>
            <person name="Ma L."/>
            <person name="Liu Q."/>
            <person name="Li H."/>
            <person name="Cai W."/>
        </authorList>
    </citation>
    <scope>NUCLEOTIDE SEQUENCE</scope>
    <source>
        <strain evidence="4">Cailab_2022a</strain>
    </source>
</reference>
<keyword evidence="1" id="KW-0479">Metal-binding</keyword>
<keyword evidence="1" id="KW-0862">Zinc</keyword>
<feature type="region of interest" description="Disordered" evidence="2">
    <location>
        <begin position="423"/>
        <end position="462"/>
    </location>
</feature>
<dbReference type="Pfam" id="PF21599">
    <property type="entry name" value="ZSWIM3_N"/>
    <property type="match status" value="1"/>
</dbReference>
<comment type="caution">
    <text evidence="4">The sequence shown here is derived from an EMBL/GenBank/DDBJ whole genome shotgun (WGS) entry which is preliminary data.</text>
</comment>
<feature type="compositionally biased region" description="Low complexity" evidence="2">
    <location>
        <begin position="307"/>
        <end position="323"/>
    </location>
</feature>
<proteinExistence type="predicted"/>
<evidence type="ECO:0000259" key="3">
    <source>
        <dbReference type="PROSITE" id="PS50966"/>
    </source>
</evidence>
<dbReference type="EMBL" id="JAPTSV010000795">
    <property type="protein sequence ID" value="KAJ1519011.1"/>
    <property type="molecule type" value="Genomic_DNA"/>
</dbReference>
<feature type="domain" description="SWIM-type" evidence="3">
    <location>
        <begin position="133"/>
        <end position="172"/>
    </location>
</feature>
<dbReference type="AlphaFoldDB" id="A0AAV7X055"/>
<evidence type="ECO:0000313" key="4">
    <source>
        <dbReference type="EMBL" id="KAJ1519011.1"/>
    </source>
</evidence>
<feature type="compositionally biased region" description="Polar residues" evidence="2">
    <location>
        <begin position="446"/>
        <end position="455"/>
    </location>
</feature>
<protein>
    <recommendedName>
        <fullName evidence="3">SWIM-type domain-containing protein</fullName>
    </recommendedName>
</protein>
<gene>
    <name evidence="4" type="ORF">ONE63_011390</name>
</gene>
<dbReference type="PANTHER" id="PTHR31569:SF4">
    <property type="entry name" value="SWIM-TYPE DOMAIN-CONTAINING PROTEIN"/>
    <property type="match status" value="1"/>
</dbReference>
<evidence type="ECO:0000256" key="2">
    <source>
        <dbReference type="SAM" id="MobiDB-lite"/>
    </source>
</evidence>
<organism evidence="4 5">
    <name type="scientific">Megalurothrips usitatus</name>
    <name type="common">bean blossom thrips</name>
    <dbReference type="NCBI Taxonomy" id="439358"/>
    <lineage>
        <taxon>Eukaryota</taxon>
        <taxon>Metazoa</taxon>
        <taxon>Ecdysozoa</taxon>
        <taxon>Arthropoda</taxon>
        <taxon>Hexapoda</taxon>
        <taxon>Insecta</taxon>
        <taxon>Pterygota</taxon>
        <taxon>Neoptera</taxon>
        <taxon>Paraneoptera</taxon>
        <taxon>Thysanoptera</taxon>
        <taxon>Terebrantia</taxon>
        <taxon>Thripoidea</taxon>
        <taxon>Thripidae</taxon>
        <taxon>Megalurothrips</taxon>
    </lineage>
</organism>
<dbReference type="PANTHER" id="PTHR31569">
    <property type="entry name" value="SWIM-TYPE DOMAIN-CONTAINING PROTEIN"/>
    <property type="match status" value="1"/>
</dbReference>
<sequence>MAPIQVGQVFKSFEEFEEARKQYEMLNHMKWVTKSTSSISQENKIRAADGRPLMNPNLKHKNIKFICKFGGVARKKSKGLRTHLSREEDVRRVSTAAQVKRRYISNSSDPVVDEMVNHLTWFASDLIMWEKAEAAKAVVRPSTTVTSCDCSHFINYVGLPCRHIIKMRIDEDLPWYDSESYHPRWKLSTSTANRSQPPAALGRVVTMTVPEKVIPKTGPEKFTKAMTLLKKMANVMAASGDLQFGVRYKCMSDIFHQIWAKGHEVHLSSVVDDKIVPLYSAVRDENAVEATNENRTAAMSEIQKVGTSVSTESSSRPPEVSRSNVDAESIEPIITALDVSANSTVNEDPESSPHTLINELLDDHDDTVLLAAITEAENTILKPPSMCFCNVPAIRLNTTLTSKMKGNPFFKCKENACKFWQTAPKMGGPKRPRTTKKKTDGHDHGGTTNPSQITSEPEPGTSKSIHIIEAKSSREEVKAAIGRIVIPPSIKHKGRPKGLLFLSVTCSGQKSGCNSLRKLRTAISSALVSEMAMYSEPALLRVECLCFFASHTTGPPAKVKRKPV</sequence>